<dbReference type="AlphaFoldDB" id="A0A2N5VN07"/>
<gene>
    <name evidence="2" type="ORF">PCASD_01001</name>
</gene>
<protein>
    <recommendedName>
        <fullName evidence="4">CxC1-like cysteine cluster associated with KDZ transposases domain-containing protein</fullName>
    </recommendedName>
</protein>
<name>A0A2N5VN07_9BASI</name>
<dbReference type="PANTHER" id="PTHR33096">
    <property type="entry name" value="CXC2 DOMAIN-CONTAINING PROTEIN"/>
    <property type="match status" value="1"/>
</dbReference>
<proteinExistence type="predicted"/>
<comment type="caution">
    <text evidence="2">The sequence shown here is derived from an EMBL/GenBank/DDBJ whole genome shotgun (WGS) entry which is preliminary data.</text>
</comment>
<feature type="compositionally biased region" description="Acidic residues" evidence="1">
    <location>
        <begin position="566"/>
        <end position="577"/>
    </location>
</feature>
<feature type="region of interest" description="Disordered" evidence="1">
    <location>
        <begin position="545"/>
        <end position="577"/>
    </location>
</feature>
<organism evidence="2 3">
    <name type="scientific">Puccinia coronata f. sp. avenae</name>
    <dbReference type="NCBI Taxonomy" id="200324"/>
    <lineage>
        <taxon>Eukaryota</taxon>
        <taxon>Fungi</taxon>
        <taxon>Dikarya</taxon>
        <taxon>Basidiomycota</taxon>
        <taxon>Pucciniomycotina</taxon>
        <taxon>Pucciniomycetes</taxon>
        <taxon>Pucciniales</taxon>
        <taxon>Pucciniaceae</taxon>
        <taxon>Puccinia</taxon>
    </lineage>
</organism>
<evidence type="ECO:0000313" key="3">
    <source>
        <dbReference type="Proteomes" id="UP000235392"/>
    </source>
</evidence>
<accession>A0A2N5VN07</accession>
<dbReference type="EMBL" id="PGCI01000006">
    <property type="protein sequence ID" value="PLW51320.1"/>
    <property type="molecule type" value="Genomic_DNA"/>
</dbReference>
<feature type="compositionally biased region" description="Basic and acidic residues" evidence="1">
    <location>
        <begin position="545"/>
        <end position="565"/>
    </location>
</feature>
<sequence length="585" mass="67469">MQTGSHRLKSVNNRLIILLDGNFQHQHQKAAGRNYASLVTPDIFVQPSNLDNMKEYILLQEALHKVPNKRDKCTESHKAANNYRSSTTWKGCDNTGLMGLCCRHDLRYSMLMLTSGAANQSIEVRNKNNRLSAILHQSQYRNRKSIANLAEWLRHKLDQALIRCNNKLVVIRGLVEQRNPNAESNYTVNFFRFQWADQKQIGLIEEDEEVTAKKKKLAKFLTDEEVLHLYRERVLCKECSESIFKINEILGVINNKEASQKMVVESLGERYEDLRGAGKTEIGLLVLLWKAKTDLFALVVDVWAKREPLMTAQAGNILGTQLKEKILAAIKRQKAPVEKAIKLFNAWQKAYFQKADPRQLQLPENWDLTFDKFLRIDLDNPLWSNGHFYYNRAPWATDPNVRIGIKSVLLLDRVEEDTKLLIQELDWSITWVCQHWDVTIRAISNLREASTQEPIDLNNRFACILLSFPMKGWLRLLQSELARHLANHEGLMLAWMPDVEQLWESTCSRHTKSNHPWFEVIQKIKDDLTSSGVSDIYNALERLDFAKDDPNPPNDDERAEDHNWITDEESTPGGDDEVAACAELE</sequence>
<dbReference type="PANTHER" id="PTHR33096:SF1">
    <property type="entry name" value="CXC1-LIKE CYSTEINE CLUSTER ASSOCIATED WITH KDZ TRANSPOSASES DOMAIN-CONTAINING PROTEIN"/>
    <property type="match status" value="1"/>
</dbReference>
<evidence type="ECO:0000313" key="2">
    <source>
        <dbReference type="EMBL" id="PLW51320.1"/>
    </source>
</evidence>
<evidence type="ECO:0008006" key="4">
    <source>
        <dbReference type="Google" id="ProtNLM"/>
    </source>
</evidence>
<evidence type="ECO:0000256" key="1">
    <source>
        <dbReference type="SAM" id="MobiDB-lite"/>
    </source>
</evidence>
<dbReference type="Pfam" id="PF18758">
    <property type="entry name" value="KDZ"/>
    <property type="match status" value="1"/>
</dbReference>
<dbReference type="InterPro" id="IPR040521">
    <property type="entry name" value="KDZ"/>
</dbReference>
<dbReference type="Proteomes" id="UP000235392">
    <property type="component" value="Unassembled WGS sequence"/>
</dbReference>
<reference evidence="2 3" key="1">
    <citation type="submission" date="2017-11" db="EMBL/GenBank/DDBJ databases">
        <title>De novo assembly and phasing of dikaryotic genomes from two isolates of Puccinia coronata f. sp. avenae, the causal agent of oat crown rust.</title>
        <authorList>
            <person name="Miller M.E."/>
            <person name="Zhang Y."/>
            <person name="Omidvar V."/>
            <person name="Sperschneider J."/>
            <person name="Schwessinger B."/>
            <person name="Raley C."/>
            <person name="Palmer J.M."/>
            <person name="Garnica D."/>
            <person name="Upadhyaya N."/>
            <person name="Rathjen J."/>
            <person name="Taylor J.M."/>
            <person name="Park R.F."/>
            <person name="Dodds P.N."/>
            <person name="Hirsch C.D."/>
            <person name="Kianian S.F."/>
            <person name="Figueroa M."/>
        </authorList>
    </citation>
    <scope>NUCLEOTIDE SEQUENCE [LARGE SCALE GENOMIC DNA]</scope>
    <source>
        <strain evidence="2">12SD80</strain>
    </source>
</reference>